<dbReference type="GO" id="GO:0046677">
    <property type="term" value="P:response to antibiotic"/>
    <property type="evidence" value="ECO:0007669"/>
    <property type="project" value="InterPro"/>
</dbReference>
<keyword evidence="2" id="KW-0812">Transmembrane</keyword>
<dbReference type="GO" id="GO:0008800">
    <property type="term" value="F:beta-lactamase activity"/>
    <property type="evidence" value="ECO:0007669"/>
    <property type="project" value="InterPro"/>
</dbReference>
<dbReference type="InterPro" id="IPR000871">
    <property type="entry name" value="Beta-lactam_class-A"/>
</dbReference>
<evidence type="ECO:0000313" key="5">
    <source>
        <dbReference type="Proteomes" id="UP000578819"/>
    </source>
</evidence>
<dbReference type="PANTHER" id="PTHR35333">
    <property type="entry name" value="BETA-LACTAMASE"/>
    <property type="match status" value="1"/>
</dbReference>
<dbReference type="Proteomes" id="UP000578819">
    <property type="component" value="Unassembled WGS sequence"/>
</dbReference>
<dbReference type="InterPro" id="IPR045155">
    <property type="entry name" value="Beta-lactam_cat"/>
</dbReference>
<comment type="caution">
    <text evidence="4">The sequence shown here is derived from an EMBL/GenBank/DDBJ whole genome shotgun (WGS) entry which is preliminary data.</text>
</comment>
<feature type="domain" description="Beta-lactamase class A catalytic" evidence="3">
    <location>
        <begin position="151"/>
        <end position="261"/>
    </location>
</feature>
<proteinExistence type="predicted"/>
<feature type="region of interest" description="Disordered" evidence="1">
    <location>
        <begin position="52"/>
        <end position="85"/>
    </location>
</feature>
<dbReference type="Pfam" id="PF13354">
    <property type="entry name" value="Beta-lactamase2"/>
    <property type="match status" value="1"/>
</dbReference>
<dbReference type="SUPFAM" id="SSF56601">
    <property type="entry name" value="beta-lactamase/transpeptidase-like"/>
    <property type="match status" value="1"/>
</dbReference>
<dbReference type="Gene3D" id="3.40.710.10">
    <property type="entry name" value="DD-peptidase/beta-lactamase superfamily"/>
    <property type="match status" value="1"/>
</dbReference>
<feature type="compositionally biased region" description="Pro residues" evidence="1">
    <location>
        <begin position="67"/>
        <end position="82"/>
    </location>
</feature>
<organism evidence="4 5">
    <name type="scientific">Micromonospora polyrhachis</name>
    <dbReference type="NCBI Taxonomy" id="1282883"/>
    <lineage>
        <taxon>Bacteria</taxon>
        <taxon>Bacillati</taxon>
        <taxon>Actinomycetota</taxon>
        <taxon>Actinomycetes</taxon>
        <taxon>Micromonosporales</taxon>
        <taxon>Micromonosporaceae</taxon>
        <taxon>Micromonospora</taxon>
    </lineage>
</organism>
<dbReference type="PANTHER" id="PTHR35333:SF3">
    <property type="entry name" value="BETA-LACTAMASE-TYPE TRANSPEPTIDASE FOLD CONTAINING PROTEIN"/>
    <property type="match status" value="1"/>
</dbReference>
<dbReference type="GO" id="GO:0030655">
    <property type="term" value="P:beta-lactam antibiotic catabolic process"/>
    <property type="evidence" value="ECO:0007669"/>
    <property type="project" value="InterPro"/>
</dbReference>
<evidence type="ECO:0000256" key="2">
    <source>
        <dbReference type="SAM" id="Phobius"/>
    </source>
</evidence>
<dbReference type="EMBL" id="JACHJW010000001">
    <property type="protein sequence ID" value="MBB4958570.1"/>
    <property type="molecule type" value="Genomic_DNA"/>
</dbReference>
<accession>A0A7W7SPH8</accession>
<sequence length="327" mass="34837">MAVNPRKAPPRSGDATPLRLAIVIGVLVVFVLGALRLLPGSPFAVSAAATWGESNSQGQGGSDPGVRPTPTPTTPPPPPPLPIKAGSVEIDTTGWYSWAMQDTRSGEIWGSDNMAQTSTTASLIKAWIAADYLRRLDEKGQEPTKARLQQVTIMVRDSDNDAASALWTQVGGSATVKRLISICKLTDSSTHQNNWSITRLSPRDITRMGACIADGRAAGPNWTKWLLDEMRAVRGVGDFGIRKAFPATERKEIAIKNGWVVRDEEGTWHINCLAIGDGWTMGVMARYPAGKGYEHGAKICQSVAQQLIAAASTSTSASTSASADTSP</sequence>
<evidence type="ECO:0000313" key="4">
    <source>
        <dbReference type="EMBL" id="MBB4958570.1"/>
    </source>
</evidence>
<gene>
    <name evidence="4" type="ORF">FHR38_002303</name>
</gene>
<dbReference type="InterPro" id="IPR012338">
    <property type="entry name" value="Beta-lactam/transpept-like"/>
</dbReference>
<dbReference type="RefSeq" id="WP_184534637.1">
    <property type="nucleotide sequence ID" value="NZ_JACHJW010000001.1"/>
</dbReference>
<keyword evidence="2" id="KW-0472">Membrane</keyword>
<evidence type="ECO:0000256" key="1">
    <source>
        <dbReference type="SAM" id="MobiDB-lite"/>
    </source>
</evidence>
<protein>
    <recommendedName>
        <fullName evidence="3">Beta-lactamase class A catalytic domain-containing protein</fullName>
    </recommendedName>
</protein>
<dbReference type="AlphaFoldDB" id="A0A7W7SPH8"/>
<keyword evidence="5" id="KW-1185">Reference proteome</keyword>
<feature type="transmembrane region" description="Helical" evidence="2">
    <location>
        <begin position="20"/>
        <end position="38"/>
    </location>
</feature>
<evidence type="ECO:0000259" key="3">
    <source>
        <dbReference type="Pfam" id="PF13354"/>
    </source>
</evidence>
<reference evidence="4 5" key="1">
    <citation type="submission" date="2020-08" db="EMBL/GenBank/DDBJ databases">
        <title>Sequencing the genomes of 1000 actinobacteria strains.</title>
        <authorList>
            <person name="Klenk H.-P."/>
        </authorList>
    </citation>
    <scope>NUCLEOTIDE SEQUENCE [LARGE SCALE GENOMIC DNA]</scope>
    <source>
        <strain evidence="4 5">DSM 45886</strain>
    </source>
</reference>
<keyword evidence="2" id="KW-1133">Transmembrane helix</keyword>
<name>A0A7W7SPH8_9ACTN</name>